<keyword evidence="2" id="KW-1185">Reference proteome</keyword>
<reference evidence="1 2" key="1">
    <citation type="journal article" date="2017" name="Gigascience">
        <title>Draft genome of the honey bee ectoparasitic mite, Tropilaelaps mercedesae, is shaped by the parasitic life history.</title>
        <authorList>
            <person name="Dong X."/>
            <person name="Armstrong S.D."/>
            <person name="Xia D."/>
            <person name="Makepeace B.L."/>
            <person name="Darby A.C."/>
            <person name="Kadowaki T."/>
        </authorList>
    </citation>
    <scope>NUCLEOTIDE SEQUENCE [LARGE SCALE GENOMIC DNA]</scope>
    <source>
        <strain evidence="1">Wuxi-XJTLU</strain>
    </source>
</reference>
<dbReference type="InParanoid" id="A0A1V9XNY0"/>
<name>A0A1V9XNY0_9ACAR</name>
<dbReference type="AlphaFoldDB" id="A0A1V9XNY0"/>
<sequence length="201" mass="23243">MARNSEKDGYWVPLHEEIDQKRDLPSLTWNDLKNMLTSVGSHLDFLSGDVKHFIHEWLRETYGGESPRNVEELYKNLSHDWLPYSHRPDDDLDGVGGELPSVEVAYKETEVALQKFCIVMEQANVDHTVQKGRTFKNVGGDIVQVLSTLRQHMRALRIEPDPPVTRNIMSDEERRAFNRADSKVIRRLKEHPELKPACVED</sequence>
<accession>A0A1V9XNY0</accession>
<dbReference type="Proteomes" id="UP000192247">
    <property type="component" value="Unassembled WGS sequence"/>
</dbReference>
<proteinExistence type="predicted"/>
<gene>
    <name evidence="1" type="ORF">BIW11_08569</name>
</gene>
<organism evidence="1 2">
    <name type="scientific">Tropilaelaps mercedesae</name>
    <dbReference type="NCBI Taxonomy" id="418985"/>
    <lineage>
        <taxon>Eukaryota</taxon>
        <taxon>Metazoa</taxon>
        <taxon>Ecdysozoa</taxon>
        <taxon>Arthropoda</taxon>
        <taxon>Chelicerata</taxon>
        <taxon>Arachnida</taxon>
        <taxon>Acari</taxon>
        <taxon>Parasitiformes</taxon>
        <taxon>Mesostigmata</taxon>
        <taxon>Gamasina</taxon>
        <taxon>Dermanyssoidea</taxon>
        <taxon>Laelapidae</taxon>
        <taxon>Tropilaelaps</taxon>
    </lineage>
</organism>
<comment type="caution">
    <text evidence="1">The sequence shown here is derived from an EMBL/GenBank/DDBJ whole genome shotgun (WGS) entry which is preliminary data.</text>
</comment>
<protein>
    <submittedName>
        <fullName evidence="1">Uncharacterized protein</fullName>
    </submittedName>
</protein>
<evidence type="ECO:0000313" key="1">
    <source>
        <dbReference type="EMBL" id="OQR75219.1"/>
    </source>
</evidence>
<evidence type="ECO:0000313" key="2">
    <source>
        <dbReference type="Proteomes" id="UP000192247"/>
    </source>
</evidence>
<dbReference type="EMBL" id="MNPL01006662">
    <property type="protein sequence ID" value="OQR75219.1"/>
    <property type="molecule type" value="Genomic_DNA"/>
</dbReference>